<feature type="domain" description="PDZ" evidence="6">
    <location>
        <begin position="204"/>
        <end position="248"/>
    </location>
</feature>
<sequence>MDTIVWVVIGITAYWFALLGLRANGMLPSYIGMQGPILTLHTQKGKKLLDKLSRPKRFWRAWGNFGLGIALVVMIGTFLLLVLQAVSIIQNPPEPTAVTQPRNVLVIPGVNDFLPLSVAPEILLGLLIGLVVHEGGHGIFCRVEDIEIESMGLALFAILPIGAFVEPNEENRREADRGGQSRMFAAGVTNNFAVTILVFMLLFGPIMGSVTVASGAAVGGVFDGSAAGDAGIERGDRIVAVNGTDVENNADLQAELAAIDSRSVEVTVENGDEQRQTTIQRSLLVTAITQTSPFAAGDSEEESNEPAISTGENITAVNGTTVYTEKNLSQQLADRKVATLTVNGEQITGPIGALSTVQQDGPMSSADGLSAGDTLVITAIDGNRIVNSSDLSSTMDGYEAGQTVTVEAYTKTQSGDSYQRTTYEVTLDENNSGEAIVGILVAPGTSGIETSGFGTNLYPAETFRDLMAGQFMTAFGGGGGGGDGPLTTFLLGVAGTLLLPFASLSMPVGYNFAGFVAWNTNFYAIQGPLSGLGGGLFILANALFWTGWINLNLGFFNCIPAFPLDGGHILRMGSEAIVSRLPTSQGRQVTTMITTTVGLTMLASLLLMIFGPQLLA</sequence>
<dbReference type="AlphaFoldDB" id="A0A1N7B9Q8"/>
<dbReference type="InterPro" id="IPR001478">
    <property type="entry name" value="PDZ"/>
</dbReference>
<evidence type="ECO:0000256" key="4">
    <source>
        <dbReference type="ARBA" id="ARBA00023136"/>
    </source>
</evidence>
<dbReference type="InterPro" id="IPR041489">
    <property type="entry name" value="PDZ_6"/>
</dbReference>
<comment type="subcellular location">
    <subcellularLocation>
        <location evidence="1">Endomembrane system</location>
        <topology evidence="1">Multi-pass membrane protein</topology>
    </subcellularLocation>
</comment>
<evidence type="ECO:0000256" key="1">
    <source>
        <dbReference type="ARBA" id="ARBA00004127"/>
    </source>
</evidence>
<dbReference type="Gene3D" id="2.30.42.10">
    <property type="match status" value="2"/>
</dbReference>
<dbReference type="Pfam" id="PF02163">
    <property type="entry name" value="Peptidase_M50"/>
    <property type="match status" value="2"/>
</dbReference>
<feature type="transmembrane region" description="Helical" evidence="5">
    <location>
        <begin position="489"/>
        <end position="510"/>
    </location>
</feature>
<feature type="transmembrane region" description="Helical" evidence="5">
    <location>
        <begin position="113"/>
        <end position="134"/>
    </location>
</feature>
<accession>A0A1N7B9Q8</accession>
<dbReference type="EMBL" id="FTNO01000002">
    <property type="protein sequence ID" value="SIR48022.1"/>
    <property type="molecule type" value="Genomic_DNA"/>
</dbReference>
<keyword evidence="4 5" id="KW-0472">Membrane</keyword>
<protein>
    <submittedName>
        <fullName evidence="7">PDZ domain-containing protein</fullName>
    </submittedName>
</protein>
<dbReference type="CDD" id="cd06159">
    <property type="entry name" value="S2P-M50_PDZ_Arch"/>
    <property type="match status" value="1"/>
</dbReference>
<evidence type="ECO:0000313" key="7">
    <source>
        <dbReference type="EMBL" id="SIR48022.1"/>
    </source>
</evidence>
<dbReference type="Pfam" id="PF17820">
    <property type="entry name" value="PDZ_6"/>
    <property type="match status" value="1"/>
</dbReference>
<evidence type="ECO:0000256" key="5">
    <source>
        <dbReference type="SAM" id="Phobius"/>
    </source>
</evidence>
<feature type="transmembrane region" description="Helical" evidence="5">
    <location>
        <begin position="589"/>
        <end position="610"/>
    </location>
</feature>
<dbReference type="GO" id="GO:0005737">
    <property type="term" value="C:cytoplasm"/>
    <property type="evidence" value="ECO:0007669"/>
    <property type="project" value="TreeGrafter"/>
</dbReference>
<dbReference type="PROSITE" id="PS50106">
    <property type="entry name" value="PDZ"/>
    <property type="match status" value="1"/>
</dbReference>
<feature type="transmembrane region" description="Helical" evidence="5">
    <location>
        <begin position="6"/>
        <end position="23"/>
    </location>
</feature>
<gene>
    <name evidence="7" type="ORF">SAMN05421858_2425</name>
</gene>
<evidence type="ECO:0000256" key="3">
    <source>
        <dbReference type="ARBA" id="ARBA00022989"/>
    </source>
</evidence>
<keyword evidence="8" id="KW-1185">Reference proteome</keyword>
<dbReference type="InterPro" id="IPR008915">
    <property type="entry name" value="Peptidase_M50"/>
</dbReference>
<dbReference type="GO" id="GO:0031293">
    <property type="term" value="P:membrane protein intracellular domain proteolysis"/>
    <property type="evidence" value="ECO:0007669"/>
    <property type="project" value="TreeGrafter"/>
</dbReference>
<proteinExistence type="predicted"/>
<evidence type="ECO:0000256" key="2">
    <source>
        <dbReference type="ARBA" id="ARBA00022692"/>
    </source>
</evidence>
<dbReference type="PANTHER" id="PTHR13325">
    <property type="entry name" value="PROTEASE M50 MEMBRANE-BOUND TRANSCRIPTION FACTOR SITE 2 PROTEASE"/>
    <property type="match status" value="1"/>
</dbReference>
<name>A0A1N7B9Q8_9EURY</name>
<keyword evidence="2 5" id="KW-0812">Transmembrane</keyword>
<dbReference type="PANTHER" id="PTHR13325:SF3">
    <property type="entry name" value="MEMBRANE-BOUND TRANSCRIPTION FACTOR SITE-2 PROTEASE"/>
    <property type="match status" value="1"/>
</dbReference>
<dbReference type="InterPro" id="IPR001193">
    <property type="entry name" value="MBTPS2"/>
</dbReference>
<dbReference type="Proteomes" id="UP000186914">
    <property type="component" value="Unassembled WGS sequence"/>
</dbReference>
<feature type="transmembrane region" description="Helical" evidence="5">
    <location>
        <begin position="184"/>
        <end position="203"/>
    </location>
</feature>
<dbReference type="SMART" id="SM00228">
    <property type="entry name" value="PDZ"/>
    <property type="match status" value="1"/>
</dbReference>
<reference evidence="8" key="1">
    <citation type="submission" date="2017-01" db="EMBL/GenBank/DDBJ databases">
        <authorList>
            <person name="Varghese N."/>
            <person name="Submissions S."/>
        </authorList>
    </citation>
    <scope>NUCLEOTIDE SEQUENCE [LARGE SCALE GENOMIC DNA]</scope>
    <source>
        <strain evidence="8">CGMCC 1.7737</strain>
    </source>
</reference>
<keyword evidence="3 5" id="KW-1133">Transmembrane helix</keyword>
<evidence type="ECO:0000313" key="8">
    <source>
        <dbReference type="Proteomes" id="UP000186914"/>
    </source>
</evidence>
<feature type="transmembrane region" description="Helical" evidence="5">
    <location>
        <begin position="522"/>
        <end position="545"/>
    </location>
</feature>
<evidence type="ECO:0000259" key="6">
    <source>
        <dbReference type="PROSITE" id="PS50106"/>
    </source>
</evidence>
<dbReference type="SUPFAM" id="SSF50156">
    <property type="entry name" value="PDZ domain-like"/>
    <property type="match status" value="2"/>
</dbReference>
<dbReference type="OrthoDB" id="15212at2157"/>
<dbReference type="GO" id="GO:0012505">
    <property type="term" value="C:endomembrane system"/>
    <property type="evidence" value="ECO:0007669"/>
    <property type="project" value="UniProtKB-SubCell"/>
</dbReference>
<dbReference type="RefSeq" id="WP_076430471.1">
    <property type="nucleotide sequence ID" value="NZ_FTNO01000002.1"/>
</dbReference>
<dbReference type="GO" id="GO:0004222">
    <property type="term" value="F:metalloendopeptidase activity"/>
    <property type="evidence" value="ECO:0007669"/>
    <property type="project" value="InterPro"/>
</dbReference>
<organism evidence="7 8">
    <name type="scientific">Haladaptatus litoreus</name>
    <dbReference type="NCBI Taxonomy" id="553468"/>
    <lineage>
        <taxon>Archaea</taxon>
        <taxon>Methanobacteriati</taxon>
        <taxon>Methanobacteriota</taxon>
        <taxon>Stenosarchaea group</taxon>
        <taxon>Halobacteria</taxon>
        <taxon>Halobacteriales</taxon>
        <taxon>Haladaptataceae</taxon>
        <taxon>Haladaptatus</taxon>
    </lineage>
</organism>
<feature type="transmembrane region" description="Helical" evidence="5">
    <location>
        <begin position="61"/>
        <end position="86"/>
    </location>
</feature>
<dbReference type="GO" id="GO:0016020">
    <property type="term" value="C:membrane"/>
    <property type="evidence" value="ECO:0007669"/>
    <property type="project" value="InterPro"/>
</dbReference>
<dbReference type="InterPro" id="IPR036034">
    <property type="entry name" value="PDZ_sf"/>
</dbReference>